<comment type="caution">
    <text evidence="2">The sequence shown here is derived from an EMBL/GenBank/DDBJ whole genome shotgun (WGS) entry which is preliminary data.</text>
</comment>
<dbReference type="PANTHER" id="PTHR31238">
    <property type="entry name" value="GERMIN-LIKE PROTEIN SUBFAMILY 3 MEMBER 3"/>
    <property type="match status" value="1"/>
</dbReference>
<dbReference type="AlphaFoldDB" id="A0A843XK92"/>
<accession>A0A843XK92</accession>
<dbReference type="EMBL" id="NMUH01009181">
    <property type="protein sequence ID" value="MQM19766.1"/>
    <property type="molecule type" value="Genomic_DNA"/>
</dbReference>
<dbReference type="InterPro" id="IPR006045">
    <property type="entry name" value="Cupin_1"/>
</dbReference>
<dbReference type="SUPFAM" id="SSF51182">
    <property type="entry name" value="RmlC-like cupins"/>
    <property type="match status" value="1"/>
</dbReference>
<dbReference type="OrthoDB" id="1935583at2759"/>
<evidence type="ECO:0000259" key="1">
    <source>
        <dbReference type="Pfam" id="PF00190"/>
    </source>
</evidence>
<dbReference type="Gene3D" id="2.60.120.10">
    <property type="entry name" value="Jelly Rolls"/>
    <property type="match status" value="1"/>
</dbReference>
<dbReference type="Proteomes" id="UP000652761">
    <property type="component" value="Unassembled WGS sequence"/>
</dbReference>
<dbReference type="InterPro" id="IPR011051">
    <property type="entry name" value="RmlC_Cupin_sf"/>
</dbReference>
<gene>
    <name evidence="2" type="ORF">Taro_052776</name>
</gene>
<protein>
    <recommendedName>
        <fullName evidence="1">Cupin type-1 domain-containing protein</fullName>
    </recommendedName>
</protein>
<sequence length="102" mass="11451">MIQRSAGLQHWDHADELVDLSSTAQKDQIELLMQNQEFLHLTDPFVSSPCNALSSQNPGVITIANAVFGSKPPISDYVLAKAFQVDKKVIDYLQSQFWMDNN</sequence>
<name>A0A843XK92_COLES</name>
<evidence type="ECO:0000313" key="3">
    <source>
        <dbReference type="Proteomes" id="UP000652761"/>
    </source>
</evidence>
<reference evidence="2" key="1">
    <citation type="submission" date="2017-07" db="EMBL/GenBank/DDBJ databases">
        <title>Taro Niue Genome Assembly and Annotation.</title>
        <authorList>
            <person name="Atibalentja N."/>
            <person name="Keating K."/>
            <person name="Fields C.J."/>
        </authorList>
    </citation>
    <scope>NUCLEOTIDE SEQUENCE</scope>
    <source>
        <strain evidence="2">Niue_2</strain>
        <tissue evidence="2">Leaf</tissue>
    </source>
</reference>
<dbReference type="InterPro" id="IPR014710">
    <property type="entry name" value="RmlC-like_jellyroll"/>
</dbReference>
<dbReference type="Pfam" id="PF00190">
    <property type="entry name" value="Cupin_1"/>
    <property type="match status" value="1"/>
</dbReference>
<feature type="domain" description="Cupin type-1" evidence="1">
    <location>
        <begin position="52"/>
        <end position="90"/>
    </location>
</feature>
<organism evidence="2 3">
    <name type="scientific">Colocasia esculenta</name>
    <name type="common">Wild taro</name>
    <name type="synonym">Arum esculentum</name>
    <dbReference type="NCBI Taxonomy" id="4460"/>
    <lineage>
        <taxon>Eukaryota</taxon>
        <taxon>Viridiplantae</taxon>
        <taxon>Streptophyta</taxon>
        <taxon>Embryophyta</taxon>
        <taxon>Tracheophyta</taxon>
        <taxon>Spermatophyta</taxon>
        <taxon>Magnoliopsida</taxon>
        <taxon>Liliopsida</taxon>
        <taxon>Araceae</taxon>
        <taxon>Aroideae</taxon>
        <taxon>Colocasieae</taxon>
        <taxon>Colocasia</taxon>
    </lineage>
</organism>
<keyword evidence="3" id="KW-1185">Reference proteome</keyword>
<evidence type="ECO:0000313" key="2">
    <source>
        <dbReference type="EMBL" id="MQM19766.1"/>
    </source>
</evidence>
<proteinExistence type="predicted"/>